<sequence length="86" mass="9682">MGNSRSRTEIVVETLFLLPLSACFPLLLLCEEMHDLSLQALSSTSRSSGDRLRFLKVQDGGMLKIQRRVHGLMEVLGTEEQMSWTS</sequence>
<protein>
    <submittedName>
        <fullName evidence="1">Uncharacterized protein</fullName>
    </submittedName>
</protein>
<proteinExistence type="predicted"/>
<name>A0A060US42_9PROT</name>
<dbReference type="EMBL" id="CCCS020000049">
    <property type="protein sequence ID" value="CDQ11126.1"/>
    <property type="molecule type" value="Genomic_DNA"/>
</dbReference>
<comment type="caution">
    <text evidence="1">The sequence shown here is derived from an EMBL/GenBank/DDBJ whole genome shotgun (WGS) entry which is preliminary data.</text>
</comment>
<accession>A0A060US42</accession>
<evidence type="ECO:0000313" key="1">
    <source>
        <dbReference type="EMBL" id="CDQ11126.1"/>
    </source>
</evidence>
<dbReference type="AlphaFoldDB" id="A0A060US42"/>
<organism evidence="1">
    <name type="scientific">Acidithiobacillus ferrivorans</name>
    <dbReference type="NCBI Taxonomy" id="160808"/>
    <lineage>
        <taxon>Bacteria</taxon>
        <taxon>Pseudomonadati</taxon>
        <taxon>Pseudomonadota</taxon>
        <taxon>Acidithiobacillia</taxon>
        <taxon>Acidithiobacillales</taxon>
        <taxon>Acidithiobacillaceae</taxon>
        <taxon>Acidithiobacillus</taxon>
    </lineage>
</organism>
<gene>
    <name evidence="1" type="ORF">AFERRI_530021</name>
</gene>
<reference evidence="1" key="2">
    <citation type="submission" date="2014-07" db="EMBL/GenBank/DDBJ databases">
        <title>Initial genome analysis of the psychrotolerant acidophile Acidithiobacillus ferrivorans CF27: insights into iron and sulfur oxidation pathways and into biofilm formation.</title>
        <authorList>
            <person name="Talla E."/>
            <person name="Hedrich S."/>
            <person name="Mangenot S."/>
            <person name="Ji B."/>
            <person name="Johnson D.B."/>
            <person name="Barbe V."/>
            <person name="Bonnefoy V."/>
        </authorList>
    </citation>
    <scope>NUCLEOTIDE SEQUENCE [LARGE SCALE GENOMIC DNA]</scope>
    <source>
        <strain evidence="1">CF27</strain>
    </source>
</reference>
<reference evidence="1" key="1">
    <citation type="submission" date="2014-03" db="EMBL/GenBank/DDBJ databases">
        <authorList>
            <person name="Genoscope - CEA"/>
        </authorList>
    </citation>
    <scope>NUCLEOTIDE SEQUENCE [LARGE SCALE GENOMIC DNA]</scope>
    <source>
        <strain evidence="1">CF27</strain>
    </source>
</reference>